<dbReference type="AlphaFoldDB" id="A0A1Y2PCB9"/>
<evidence type="ECO:0008006" key="3">
    <source>
        <dbReference type="Google" id="ProtNLM"/>
    </source>
</evidence>
<proteinExistence type="predicted"/>
<dbReference type="RefSeq" id="WP_086030892.1">
    <property type="nucleotide sequence ID" value="NZ_LAPZ01000007.1"/>
</dbReference>
<protein>
    <recommendedName>
        <fullName evidence="3">2OG-Fe(II) oxygenase</fullName>
    </recommendedName>
</protein>
<dbReference type="Proteomes" id="UP000194221">
    <property type="component" value="Unassembled WGS sequence"/>
</dbReference>
<reference evidence="1 2" key="1">
    <citation type="submission" date="2015-03" db="EMBL/GenBank/DDBJ databases">
        <title>Genome sequence of Tenacibaculum sp. S2-2, isolated from intestinal microbiota of sea cucumber, Apostichopus japonicas.</title>
        <authorList>
            <person name="Shao Z."/>
            <person name="Wang L."/>
            <person name="Li X."/>
        </authorList>
    </citation>
    <scope>NUCLEOTIDE SEQUENCE [LARGE SCALE GENOMIC DNA]</scope>
    <source>
        <strain evidence="1 2">S2-2</strain>
    </source>
</reference>
<keyword evidence="2" id="KW-1185">Reference proteome</keyword>
<name>A0A1Y2PCB9_9FLAO</name>
<sequence length="114" mass="13459">MIKKLFRWQKGRQNSGYEKMLLAGSYWPLKFDCYLLKFKTGSVIPKHKDPVAKGKHFRLNIILQNAIQGGDFICDKIIYKTNRIKYFRPDLHEHSVTEIKKGTRYVLSIGWVKK</sequence>
<dbReference type="STRING" id="1635173.WH52_10430"/>
<dbReference type="EMBL" id="LAPZ01000007">
    <property type="protein sequence ID" value="OSY87830.1"/>
    <property type="molecule type" value="Genomic_DNA"/>
</dbReference>
<gene>
    <name evidence="1" type="ORF">WH52_10430</name>
</gene>
<organism evidence="1 2">
    <name type="scientific">Tenacibaculum holothuriorum</name>
    <dbReference type="NCBI Taxonomy" id="1635173"/>
    <lineage>
        <taxon>Bacteria</taxon>
        <taxon>Pseudomonadati</taxon>
        <taxon>Bacteroidota</taxon>
        <taxon>Flavobacteriia</taxon>
        <taxon>Flavobacteriales</taxon>
        <taxon>Flavobacteriaceae</taxon>
        <taxon>Tenacibaculum</taxon>
    </lineage>
</organism>
<dbReference type="InParanoid" id="A0A1Y2PCB9"/>
<accession>A0A1Y2PCB9</accession>
<evidence type="ECO:0000313" key="1">
    <source>
        <dbReference type="EMBL" id="OSY87830.1"/>
    </source>
</evidence>
<dbReference type="OrthoDB" id="8926130at2"/>
<evidence type="ECO:0000313" key="2">
    <source>
        <dbReference type="Proteomes" id="UP000194221"/>
    </source>
</evidence>
<comment type="caution">
    <text evidence="1">The sequence shown here is derived from an EMBL/GenBank/DDBJ whole genome shotgun (WGS) entry which is preliminary data.</text>
</comment>